<feature type="transmembrane region" description="Helical" evidence="20">
    <location>
        <begin position="886"/>
        <end position="906"/>
    </location>
</feature>
<reference evidence="23 24" key="1">
    <citation type="journal article" date="2024" name="Ann. Entomol. Soc. Am.">
        <title>Genomic analyses of the southern and eastern yellowjacket wasps (Hymenoptera: Vespidae) reveal evolutionary signatures of social life.</title>
        <authorList>
            <person name="Catto M.A."/>
            <person name="Caine P.B."/>
            <person name="Orr S.E."/>
            <person name="Hunt B.G."/>
            <person name="Goodisman M.A.D."/>
        </authorList>
    </citation>
    <scope>NUCLEOTIDE SEQUENCE [LARGE SCALE GENOMIC DNA]</scope>
    <source>
        <strain evidence="23">232</strain>
        <tissue evidence="23">Head and thorax</tissue>
    </source>
</reference>
<evidence type="ECO:0000256" key="16">
    <source>
        <dbReference type="ARBA" id="ARBA00029569"/>
    </source>
</evidence>
<dbReference type="Gene3D" id="2.40.100.10">
    <property type="entry name" value="Cyclophilin-like"/>
    <property type="match status" value="1"/>
</dbReference>
<comment type="similarity">
    <text evidence="4">Belongs to the PIEZO (TC 1.A.75) family.</text>
</comment>
<comment type="similarity">
    <text evidence="3">Belongs to the cyclophilin-type PPIase family.</text>
</comment>
<feature type="transmembrane region" description="Helical" evidence="20">
    <location>
        <begin position="680"/>
        <end position="698"/>
    </location>
</feature>
<feature type="transmembrane region" description="Helical" evidence="20">
    <location>
        <begin position="2460"/>
        <end position="2477"/>
    </location>
</feature>
<comment type="function">
    <text evidence="17">PPIases accelerate the folding of proteins. It catalyzes the cis-trans isomerization of proline imidic peptide bonds in oligopeptides. Acts on the folding of rhodopsin RH1 and RH2 (but not RH3) and is required for visual transduction.</text>
</comment>
<dbReference type="InterPro" id="IPR031805">
    <property type="entry name" value="Piezo_TM25-28"/>
</dbReference>
<name>A0ABD2CZP8_VESMC</name>
<comment type="subcellular location">
    <subcellularLocation>
        <location evidence="2">Cell membrane</location>
        <topology evidence="2">Multi-pass membrane protein</topology>
    </subcellularLocation>
</comment>
<dbReference type="Pfam" id="PF24871">
    <property type="entry name" value="Piezo_TM1-24"/>
    <property type="match status" value="2"/>
</dbReference>
<evidence type="ECO:0000256" key="20">
    <source>
        <dbReference type="SAM" id="Phobius"/>
    </source>
</evidence>
<evidence type="ECO:0000256" key="2">
    <source>
        <dbReference type="ARBA" id="ARBA00004651"/>
    </source>
</evidence>
<feature type="transmembrane region" description="Helical" evidence="20">
    <location>
        <begin position="2204"/>
        <end position="2222"/>
    </location>
</feature>
<evidence type="ECO:0000313" key="24">
    <source>
        <dbReference type="Proteomes" id="UP001607303"/>
    </source>
</evidence>
<gene>
    <name evidence="23" type="ORF">V1477_001179</name>
</gene>
<dbReference type="PANTHER" id="PTHR47049">
    <property type="entry name" value="PIEZO-TYPE MECHANOSENSITIVE ION CHANNEL HOMOLOG"/>
    <property type="match status" value="1"/>
</dbReference>
<evidence type="ECO:0000256" key="7">
    <source>
        <dbReference type="ARBA" id="ARBA00022475"/>
    </source>
</evidence>
<feature type="region of interest" description="Disordered" evidence="19">
    <location>
        <begin position="2244"/>
        <end position="2275"/>
    </location>
</feature>
<feature type="transmembrane region" description="Helical" evidence="20">
    <location>
        <begin position="1000"/>
        <end position="1028"/>
    </location>
</feature>
<feature type="transmembrane region" description="Helical" evidence="20">
    <location>
        <begin position="827"/>
        <end position="849"/>
    </location>
</feature>
<feature type="transmembrane region" description="Helical" evidence="20">
    <location>
        <begin position="1192"/>
        <end position="1207"/>
    </location>
</feature>
<dbReference type="GO" id="GO:0003755">
    <property type="term" value="F:peptidyl-prolyl cis-trans isomerase activity"/>
    <property type="evidence" value="ECO:0007669"/>
    <property type="project" value="UniProtKB-KW"/>
</dbReference>
<keyword evidence="7" id="KW-1003">Cell membrane</keyword>
<keyword evidence="13 20" id="KW-0472">Membrane</keyword>
<dbReference type="InterPro" id="IPR031334">
    <property type="entry name" value="Piezo_cap_dom"/>
</dbReference>
<evidence type="ECO:0000256" key="5">
    <source>
        <dbReference type="ARBA" id="ARBA00013194"/>
    </source>
</evidence>
<feature type="transmembrane region" description="Helical" evidence="20">
    <location>
        <begin position="529"/>
        <end position="547"/>
    </location>
</feature>
<keyword evidence="8 20" id="KW-0812">Transmembrane</keyword>
<keyword evidence="15" id="KW-0407">Ion channel</keyword>
<feature type="transmembrane region" description="Helical" evidence="20">
    <location>
        <begin position="765"/>
        <end position="782"/>
    </location>
</feature>
<feature type="region of interest" description="Disordered" evidence="19">
    <location>
        <begin position="1814"/>
        <end position="1840"/>
    </location>
</feature>
<feature type="transmembrane region" description="Helical" evidence="20">
    <location>
        <begin position="358"/>
        <end position="379"/>
    </location>
</feature>
<feature type="chain" id="PRO_5044830061" description="Peptidyl-prolyl cis-trans isomerase, rhodopsin-specific isozyme" evidence="21">
    <location>
        <begin position="20"/>
        <end position="2974"/>
    </location>
</feature>
<keyword evidence="14" id="KW-0413">Isomerase</keyword>
<dbReference type="EMBL" id="JAYRBN010000009">
    <property type="protein sequence ID" value="KAL2750609.1"/>
    <property type="molecule type" value="Genomic_DNA"/>
</dbReference>
<dbReference type="PANTHER" id="PTHR47049:SF2">
    <property type="entry name" value="PIEZO-TYPE MECHANOSENSITIVE ION CHANNEL HOMOLOG"/>
    <property type="match status" value="1"/>
</dbReference>
<evidence type="ECO:0000256" key="1">
    <source>
        <dbReference type="ARBA" id="ARBA00000971"/>
    </source>
</evidence>
<feature type="compositionally biased region" description="Basic and acidic residues" evidence="19">
    <location>
        <begin position="2965"/>
        <end position="2974"/>
    </location>
</feature>
<dbReference type="InterPro" id="IPR002130">
    <property type="entry name" value="Cyclophilin-type_PPIase_dom"/>
</dbReference>
<evidence type="ECO:0000256" key="13">
    <source>
        <dbReference type="ARBA" id="ARBA00023136"/>
    </source>
</evidence>
<feature type="compositionally biased region" description="Basic and acidic residues" evidence="19">
    <location>
        <begin position="1715"/>
        <end position="1730"/>
    </location>
</feature>
<dbReference type="Pfam" id="PF12166">
    <property type="entry name" value="Piezo_cap"/>
    <property type="match status" value="1"/>
</dbReference>
<protein>
    <recommendedName>
        <fullName evidence="18">Peptidyl-prolyl cis-trans isomerase, rhodopsin-specific isozyme</fullName>
        <ecNumber evidence="5">5.2.1.8</ecNumber>
    </recommendedName>
    <alternativeName>
        <fullName evidence="16">Rotamase</fullName>
    </alternativeName>
</protein>
<keyword evidence="10 20" id="KW-1133">Transmembrane helix</keyword>
<organism evidence="23 24">
    <name type="scientific">Vespula maculifrons</name>
    <name type="common">Eastern yellow jacket</name>
    <name type="synonym">Wasp</name>
    <dbReference type="NCBI Taxonomy" id="7453"/>
    <lineage>
        <taxon>Eukaryota</taxon>
        <taxon>Metazoa</taxon>
        <taxon>Ecdysozoa</taxon>
        <taxon>Arthropoda</taxon>
        <taxon>Hexapoda</taxon>
        <taxon>Insecta</taxon>
        <taxon>Pterygota</taxon>
        <taxon>Neoptera</taxon>
        <taxon>Endopterygota</taxon>
        <taxon>Hymenoptera</taxon>
        <taxon>Apocrita</taxon>
        <taxon>Aculeata</taxon>
        <taxon>Vespoidea</taxon>
        <taxon>Vespidae</taxon>
        <taxon>Vespinae</taxon>
        <taxon>Vespula</taxon>
    </lineage>
</organism>
<evidence type="ECO:0000313" key="23">
    <source>
        <dbReference type="EMBL" id="KAL2750609.1"/>
    </source>
</evidence>
<feature type="compositionally biased region" description="Acidic residues" evidence="19">
    <location>
        <begin position="2951"/>
        <end position="2964"/>
    </location>
</feature>
<feature type="transmembrane region" description="Helical" evidence="20">
    <location>
        <begin position="413"/>
        <end position="435"/>
    </location>
</feature>
<evidence type="ECO:0000256" key="21">
    <source>
        <dbReference type="SAM" id="SignalP"/>
    </source>
</evidence>
<dbReference type="InterPro" id="IPR056769">
    <property type="entry name" value="Piezo_TM1-24"/>
</dbReference>
<evidence type="ECO:0000256" key="4">
    <source>
        <dbReference type="ARBA" id="ARBA00007821"/>
    </source>
</evidence>
<dbReference type="Pfam" id="PF00160">
    <property type="entry name" value="Pro_isomerase"/>
    <property type="match status" value="1"/>
</dbReference>
<dbReference type="PROSITE" id="PS50072">
    <property type="entry name" value="CSA_PPIASE_2"/>
    <property type="match status" value="1"/>
</dbReference>
<keyword evidence="6" id="KW-0813">Transport</keyword>
<dbReference type="Pfam" id="PF23188">
    <property type="entry name" value="THU_Piezo1"/>
    <property type="match status" value="1"/>
</dbReference>
<evidence type="ECO:0000256" key="10">
    <source>
        <dbReference type="ARBA" id="ARBA00022989"/>
    </source>
</evidence>
<feature type="transmembrane region" description="Helical" evidence="20">
    <location>
        <begin position="727"/>
        <end position="744"/>
    </location>
</feature>
<feature type="compositionally biased region" description="Polar residues" evidence="19">
    <location>
        <begin position="1669"/>
        <end position="1682"/>
    </location>
</feature>
<dbReference type="InterPro" id="IPR027272">
    <property type="entry name" value="Piezo"/>
</dbReference>
<feature type="region of interest" description="Disordered" evidence="19">
    <location>
        <begin position="1667"/>
        <end position="1735"/>
    </location>
</feature>
<feature type="transmembrane region" description="Helical" evidence="20">
    <location>
        <begin position="2129"/>
        <end position="2148"/>
    </location>
</feature>
<feature type="transmembrane region" description="Helical" evidence="20">
    <location>
        <begin position="441"/>
        <end position="457"/>
    </location>
</feature>
<dbReference type="GO" id="GO:0034220">
    <property type="term" value="P:monoatomic ion transmembrane transport"/>
    <property type="evidence" value="ECO:0007669"/>
    <property type="project" value="UniProtKB-KW"/>
</dbReference>
<keyword evidence="12" id="KW-0697">Rotamase</keyword>
<evidence type="ECO:0000256" key="9">
    <source>
        <dbReference type="ARBA" id="ARBA00022729"/>
    </source>
</evidence>
<evidence type="ECO:0000256" key="18">
    <source>
        <dbReference type="ARBA" id="ARBA00070381"/>
    </source>
</evidence>
<feature type="transmembrane region" description="Helical" evidence="20">
    <location>
        <begin position="2853"/>
        <end position="2874"/>
    </location>
</feature>
<evidence type="ECO:0000256" key="19">
    <source>
        <dbReference type="SAM" id="MobiDB-lite"/>
    </source>
</evidence>
<dbReference type="PROSITE" id="PS00170">
    <property type="entry name" value="CSA_PPIASE_1"/>
    <property type="match status" value="1"/>
</dbReference>
<evidence type="ECO:0000256" key="6">
    <source>
        <dbReference type="ARBA" id="ARBA00022448"/>
    </source>
</evidence>
<accession>A0ABD2CZP8</accession>
<evidence type="ECO:0000256" key="15">
    <source>
        <dbReference type="ARBA" id="ARBA00023303"/>
    </source>
</evidence>
<feature type="transmembrane region" description="Helical" evidence="20">
    <location>
        <begin position="622"/>
        <end position="644"/>
    </location>
</feature>
<dbReference type="Pfam" id="PF15917">
    <property type="entry name" value="Piezo_TM25-28"/>
    <property type="match status" value="1"/>
</dbReference>
<feature type="transmembrane region" description="Helical" evidence="20">
    <location>
        <begin position="2427"/>
        <end position="2448"/>
    </location>
</feature>
<keyword evidence="11" id="KW-0406">Ion transport</keyword>
<feature type="transmembrane region" description="Helical" evidence="20">
    <location>
        <begin position="464"/>
        <end position="486"/>
    </location>
</feature>
<feature type="transmembrane region" description="Helical" evidence="20">
    <location>
        <begin position="1034"/>
        <end position="1056"/>
    </location>
</feature>
<dbReference type="Proteomes" id="UP001607303">
    <property type="component" value="Unassembled WGS sequence"/>
</dbReference>
<keyword evidence="9 21" id="KW-0732">Signal</keyword>
<keyword evidence="24" id="KW-1185">Reference proteome</keyword>
<sequence length="2974" mass="342371">MKCFLTVAFLVALVSYNEAATFTVTDKVYFDVMIDDHPAGRIVLGLFGDVAPKTVKNFLTIATTGVNGRTYAGTLFHRVIKKFMIQGGDIENGDGSGSISIYGKYFDDENFDLQHTGPFFLSMANSGENTNGCQFFITTVATPWLDGKHTVFGKVIEGQSVVFKIEQTKTDVHDKPVKPVVISESGVIPVTSPFLVSDDPYNIWEWIKATCVPLTFSFTVLGFFHWMMKQLDSLQSHRTRVKDQSCRSSHDGILVQRHSFQGLLSGRISRMYDMATGRTISRIFGSRVILADGPNAHKQNYVRSYGTLFEGKHLFVLPRSHNSAHVSHSFISDAAIWSFSSRLHIGLVKLDNTSVWEVFYWLTPELILLPTTIIIYVACRFLTQSKPSDDEGEVPVQRLNDSAKKTEDRTTKIINFFGHIGTYVVLASLCCTASLKPSVEGAFYFLVFLGAATWWACNKELRKGFAIICKIVMVVVIVHILALLGYQNQWPQELIPVNSTWSRYFALTAIYHTNCSRPTYVEYADKSDWLPYGYALRLFWLYYVLALQSRFLSKKPRPIIDTSTTIPDERTPLMRFGSGRTGLLQDSTGSVIIQDGHQDDGIQLQSLSDGVPGDNPGIFEHIIMAVYSIFQLLINSSYLAMNIIMMTWSIMYHSWMTFALLLWALILWMMSNKRASMMKCSPFIVFYSTLLLLGQYVYSMDLTEEELPTTVNGIKISEIGFSKAQELSRWHLIVKCSFMLIFWITMRQYTAEWKQQRRLSTLRDMVAPLHVSVTTATTAMNYEVQEVKSKFMEDVGIILKQLLTKFWIAVVAIMLFICGITGERMTVFRIIYMSLFLFFVITFQISWLVWRKVMYTFWITVIGYSVIMLILVQMDIGLEIYETKDFFVRLLIPTFFVIITVVQMHYFHNDFLKITTIDKLGSESALRRSSLGHNPSLNPSTTSPTEIILGEEETSNVYTLNQLKRMSRLEKIEFIRNLMNHIYNFYNYTWLFLEIHMQKIIFISLILLCISDVCAINFLFVLAIVIVINFNRNIQIMSINIIVAIIALLMVTKMLYQIKYIDHSNWNVNCTKEVNENIGKYASNDTVYNIAEWFGIKKGEPGHLAELLKGYIGIVTVTTLRKIIRIRQWFFRQKKGESLDTPQVMFPNIVRADADKGIPECLKFLFNYGFYKFGLEMCLIGIVALIGMRLDFYSVLYGCWLLLFFLLKRRTISRIWPFFKTFAIISLPVQYALVVAPPTWFCIEYPWSHSEMLRRLQEWMYFPDPDFPPNPKKLICDFLLLMMISRQSLVFNIEQNILTSGQEFIAGHNFSVYQNMDNPNFINPVKDYVSHIHSWLDVFKRGSMMSLMWITLSIMFLAGTKRTNLFSLGYLIGAFVLLWQGSDFYLRPVRTILNWWKMLLGYNVIVIFSKSLLQGVGCVLIQELQDSACWLVQLLGIACLKKFHSATDNLGIGGDTCQVPREDIGMVWDGLCFGFLLIQLRFFKSYYFFHIVDETKAMSILASRGAELLEELHQKRIKIQDNVEKAILQKLKHKMDKIKANQRKIQGPSYREPETHQIDTLYPGTRPLYRVRVPKTNREAIRSGDYYMFDDLDDDDITDIVADTEIERKEAEQLPEDTRDERMTIMELMDTLIKTDIAIATHVAMYGGSKKDALRLRRRSVPLTRKKSSMSYLSARSENETAVPTDAADRTSITSEEIESEEKELAAVDLTKPPPSEDERQEEDKTLERSVEEDEEKAKKVSVSTYFQFVWVIINSTLISMTKYLNQFSRDYRYIRKILAMEKKILKEKSDFRTGFRLGINQMWQPIPLVQERSTTNEDTEGASNPGEGPSQQQSPKVERSLTKVINRETPLYLTILRSCTGCFFKISTMNTLTVLFCPNVTRNARNTRRKKSRHYLDSFEEAEGKMTEHPNRTLSRKSNPYVPLYPILKSAVISARKENSLTVPHIRILAPSLERGLNKSSSSDNLIHLCTHLSARIAFSIDHNYRLRRMWAYILCTLSYFRPKDSVINHVYFRKLRYVYTVPELSFKCAFNIDDLQKLIKEYTFVFCKFVSKNNVTLKAVPDPRILSARSVIFSQMSQDQVEEEVAELSEVDQPPIIQLAASIWFGILAHSSLLCYFMVFLHQIKNASVISTPLPLMVFCWGSLTIPRPSKTFWVTLIAYTEAIVIMKCIFQLELIPWNRKAASNHPLFGPRIIGVERQRNYALWDLLLLLMVFFHRFMLKSLGQWTSPSIKPRKIIPSNLTVVESKPPDPPSGDGQAEESTTTSWQQETAEAPGIIRTPKGQILNINDKTDSQNPAVTVNENEKLVAIQGEEIHPYKENISTTMNLTFNKYLEPMKRFFTKILSPVGKEKTNVYAYMFLCDFFNFLLLIFGFSAFGTQQGDGGVTAYLQENRVPMPFLLMLLLQFALIVIDRALFLRKSIVGKLIFQYCLIFGVHMWMFFILPSVTERQFNDKLPPQIWYMMKCFYLLLAAYQLRQGYPTRILGNFLCKKYTIVNFVLFKGFMLVPFLFELRAVMDWIWTDTSMTIMDWFKMEDIFASIYQIKCMRGMETDFPQPRGEKKTQMSKYLAGGGALCVIIGLIWFPLLLFALGGTVGVSNLPYEVSMKISIGPYEPIYSMSAQTSSIMEYKEEEFKNFTDLYTRDKAAITFLENYINTDVAIVKLSTSSGKLWDISPPDKTRLIKELDSSADVVVHIEWTVSRTTNVKDLSGITTSHHNVVLLPTDPTRRILADMLTVNGLSPSNSTIIIPYSFPKFLKVTSKTTDVVRQLMKLPSSQSLNEEDVDTSNDKHLYRNISLQLSIDRDCCAHQQWWVIQEVCDDRFYLELLQNIPLNDCKEVTMFLFNDKVFPEGLSFISGFGILGLYTTAVIVISQMMRKVVSDMAPKIMFDDLPYVDRILRLCLDIYLVRESGDLCLEEDLFAKLIFLYRSPETLIRWTRLPEEGERTDNEDQDEEEDVNETEERETRERPHRD</sequence>
<feature type="transmembrane region" description="Helical" evidence="20">
    <location>
        <begin position="802"/>
        <end position="820"/>
    </location>
</feature>
<feature type="transmembrane region" description="Helical" evidence="20">
    <location>
        <begin position="2155"/>
        <end position="2175"/>
    </location>
</feature>
<dbReference type="InterPro" id="IPR056768">
    <property type="entry name" value="THU_Piezo"/>
</dbReference>
<feature type="transmembrane region" description="Helical" evidence="20">
    <location>
        <begin position="2101"/>
        <end position="2123"/>
    </location>
</feature>
<dbReference type="InterPro" id="IPR020892">
    <property type="entry name" value="Cyclophilin-type_PPIase_CS"/>
</dbReference>
<feature type="region of interest" description="Disordered" evidence="19">
    <location>
        <begin position="2941"/>
        <end position="2974"/>
    </location>
</feature>
<feature type="signal peptide" evidence="21">
    <location>
        <begin position="1"/>
        <end position="19"/>
    </location>
</feature>
<feature type="compositionally biased region" description="Basic and acidic residues" evidence="19">
    <location>
        <begin position="2941"/>
        <end position="2950"/>
    </location>
</feature>
<feature type="transmembrane region" description="Helical" evidence="20">
    <location>
        <begin position="855"/>
        <end position="874"/>
    </location>
</feature>
<comment type="catalytic activity">
    <reaction evidence="1">
        <text>[protein]-peptidylproline (omega=180) = [protein]-peptidylproline (omega=0)</text>
        <dbReference type="Rhea" id="RHEA:16237"/>
        <dbReference type="Rhea" id="RHEA-COMP:10747"/>
        <dbReference type="Rhea" id="RHEA-COMP:10748"/>
        <dbReference type="ChEBI" id="CHEBI:83833"/>
        <dbReference type="ChEBI" id="CHEBI:83834"/>
        <dbReference type="EC" id="5.2.1.8"/>
    </reaction>
</comment>
<evidence type="ECO:0000256" key="12">
    <source>
        <dbReference type="ARBA" id="ARBA00023110"/>
    </source>
</evidence>
<feature type="transmembrane region" description="Helical" evidence="20">
    <location>
        <begin position="650"/>
        <end position="668"/>
    </location>
</feature>
<feature type="transmembrane region" description="Helical" evidence="20">
    <location>
        <begin position="1165"/>
        <end position="1186"/>
    </location>
</feature>
<feature type="transmembrane region" description="Helical" evidence="20">
    <location>
        <begin position="2398"/>
        <end position="2418"/>
    </location>
</feature>
<evidence type="ECO:0000259" key="22">
    <source>
        <dbReference type="PROSITE" id="PS50072"/>
    </source>
</evidence>
<proteinExistence type="inferred from homology"/>
<comment type="caution">
    <text evidence="23">The sequence shown here is derived from an EMBL/GenBank/DDBJ whole genome shotgun (WGS) entry which is preliminary data.</text>
</comment>
<dbReference type="FunFam" id="2.40.100.10:FF:000019">
    <property type="entry name" value="Peptidyl-prolyl cis-trans isomerase"/>
    <property type="match status" value="1"/>
</dbReference>
<evidence type="ECO:0000256" key="14">
    <source>
        <dbReference type="ARBA" id="ARBA00023235"/>
    </source>
</evidence>
<feature type="compositionally biased region" description="Low complexity" evidence="19">
    <location>
        <begin position="2261"/>
        <end position="2275"/>
    </location>
</feature>
<dbReference type="InterPro" id="IPR029000">
    <property type="entry name" value="Cyclophilin-like_dom_sf"/>
</dbReference>
<dbReference type="InterPro" id="IPR056770">
    <property type="entry name" value="Piezo_THU9_anchor"/>
</dbReference>
<dbReference type="EC" id="5.2.1.8" evidence="5"/>
<feature type="transmembrane region" description="Helical" evidence="20">
    <location>
        <begin position="2356"/>
        <end position="2378"/>
    </location>
</feature>
<evidence type="ECO:0000256" key="3">
    <source>
        <dbReference type="ARBA" id="ARBA00007365"/>
    </source>
</evidence>
<feature type="domain" description="PPIase cyclophilin-type" evidence="22">
    <location>
        <begin position="29"/>
        <end position="187"/>
    </location>
</feature>
<evidence type="ECO:0000256" key="17">
    <source>
        <dbReference type="ARBA" id="ARBA00056644"/>
    </source>
</evidence>
<dbReference type="GO" id="GO:0005886">
    <property type="term" value="C:plasma membrane"/>
    <property type="evidence" value="ECO:0007669"/>
    <property type="project" value="UniProtKB-SubCell"/>
</dbReference>
<dbReference type="SUPFAM" id="SSF50891">
    <property type="entry name" value="Cyclophilin-like"/>
    <property type="match status" value="1"/>
</dbReference>
<dbReference type="PRINTS" id="PR00153">
    <property type="entry name" value="CSAPPISMRASE"/>
</dbReference>
<evidence type="ECO:0000256" key="8">
    <source>
        <dbReference type="ARBA" id="ARBA00022692"/>
    </source>
</evidence>
<feature type="transmembrane region" description="Helical" evidence="20">
    <location>
        <begin position="1365"/>
        <end position="1386"/>
    </location>
</feature>
<feature type="transmembrane region" description="Helical" evidence="20">
    <location>
        <begin position="2569"/>
        <end position="2592"/>
    </location>
</feature>
<dbReference type="Pfam" id="PF24874">
    <property type="entry name" value="Piezo_THU9_anchor"/>
    <property type="match status" value="1"/>
</dbReference>
<evidence type="ECO:0000256" key="11">
    <source>
        <dbReference type="ARBA" id="ARBA00023065"/>
    </source>
</evidence>